<reference evidence="7" key="1">
    <citation type="submission" date="2019-03" db="EMBL/GenBank/DDBJ databases">
        <authorList>
            <person name="Hao L."/>
        </authorList>
    </citation>
    <scope>NUCLEOTIDE SEQUENCE</scope>
</reference>
<accession>A0A485M578</accession>
<dbReference type="PANTHER" id="PTHR34697:SF2">
    <property type="entry name" value="PHOSPHATIDYLGLYCEROL LYSYLTRANSFERASE"/>
    <property type="match status" value="1"/>
</dbReference>
<keyword evidence="5" id="KW-0472">Membrane</keyword>
<dbReference type="EC" id="2.3.2.3" evidence="7"/>
<name>A0A485M578_9ZZZZ</name>
<keyword evidence="7" id="KW-0012">Acyltransferase</keyword>
<proteinExistence type="predicted"/>
<feature type="domain" description="Phosphatidylglycerol lysyltransferase C-terminal" evidence="6">
    <location>
        <begin position="51"/>
        <end position="338"/>
    </location>
</feature>
<evidence type="ECO:0000256" key="1">
    <source>
        <dbReference type="ARBA" id="ARBA00004651"/>
    </source>
</evidence>
<evidence type="ECO:0000313" key="7">
    <source>
        <dbReference type="EMBL" id="VFU18679.1"/>
    </source>
</evidence>
<dbReference type="InterPro" id="IPR016181">
    <property type="entry name" value="Acyl_CoA_acyltransferase"/>
</dbReference>
<comment type="subcellular location">
    <subcellularLocation>
        <location evidence="1">Cell membrane</location>
        <topology evidence="1">Multi-pass membrane protein</topology>
    </subcellularLocation>
</comment>
<dbReference type="PANTHER" id="PTHR34697">
    <property type="entry name" value="PHOSPHATIDYLGLYCEROL LYSYLTRANSFERASE"/>
    <property type="match status" value="1"/>
</dbReference>
<dbReference type="EMBL" id="CAADRM010000157">
    <property type="protein sequence ID" value="VFU18679.1"/>
    <property type="molecule type" value="Genomic_DNA"/>
</dbReference>
<dbReference type="GO" id="GO:0050071">
    <property type="term" value="F:phosphatidylglycerol lysyltransferase activity"/>
    <property type="evidence" value="ECO:0007669"/>
    <property type="project" value="UniProtKB-EC"/>
</dbReference>
<evidence type="ECO:0000256" key="3">
    <source>
        <dbReference type="ARBA" id="ARBA00022692"/>
    </source>
</evidence>
<keyword evidence="4" id="KW-1133">Transmembrane helix</keyword>
<keyword evidence="7" id="KW-0808">Transferase</keyword>
<dbReference type="SUPFAM" id="SSF55729">
    <property type="entry name" value="Acyl-CoA N-acyltransferases (Nat)"/>
    <property type="match status" value="1"/>
</dbReference>
<dbReference type="AlphaFoldDB" id="A0A485M578"/>
<evidence type="ECO:0000256" key="2">
    <source>
        <dbReference type="ARBA" id="ARBA00022475"/>
    </source>
</evidence>
<keyword evidence="2" id="KW-1003">Cell membrane</keyword>
<organism evidence="7">
    <name type="scientific">anaerobic digester metagenome</name>
    <dbReference type="NCBI Taxonomy" id="1263854"/>
    <lineage>
        <taxon>unclassified sequences</taxon>
        <taxon>metagenomes</taxon>
        <taxon>ecological metagenomes</taxon>
    </lineage>
</organism>
<dbReference type="GO" id="GO:0005886">
    <property type="term" value="C:plasma membrane"/>
    <property type="evidence" value="ECO:0007669"/>
    <property type="project" value="UniProtKB-SubCell"/>
</dbReference>
<evidence type="ECO:0000256" key="4">
    <source>
        <dbReference type="ARBA" id="ARBA00022989"/>
    </source>
</evidence>
<dbReference type="InterPro" id="IPR051211">
    <property type="entry name" value="PG_lysyltransferase"/>
</dbReference>
<sequence>MESTIRLSAAHAQALEKQHAQAVHLDAQKSKARLREIGIDMFSMDERIGYLKKYGNHCLSFSAFQPNMHFFDISGIGYIAYRKKWGARFVLADPVCHVNDREFLVREFLKDRTNTAFIQISESFARLLHEKFGLYATQFGIESIIDLKNWNLKGKKKQVLRTSINKAQKDGVRFMEMNGKNIDDELSREWLRTRKVRRKEVVFLIRSRDQKYQEGTRRFYAFLDDELLGFIHFDPIYEDGRIVAYVPNISRFSPKFKQGIFYPLMVHAMETFQSEGVPYLYLGLSPLVVADEDLPCESGILKWMIRLLYKYGNFLYSFKGLHFTKSRFSGTEVKTFCAHREWLPAKSMLTVFRISNII</sequence>
<protein>
    <submittedName>
        <fullName evidence="7">Phosphatidylglycerol lysyltransferase</fullName>
        <ecNumber evidence="7">2.3.2.3</ecNumber>
    </submittedName>
</protein>
<dbReference type="GO" id="GO:0055091">
    <property type="term" value="P:phospholipid homeostasis"/>
    <property type="evidence" value="ECO:0007669"/>
    <property type="project" value="TreeGrafter"/>
</dbReference>
<evidence type="ECO:0000256" key="5">
    <source>
        <dbReference type="ARBA" id="ARBA00023136"/>
    </source>
</evidence>
<keyword evidence="3" id="KW-0812">Transmembrane</keyword>
<gene>
    <name evidence="7" type="primary">mprF</name>
    <name evidence="7" type="ORF">SCFA_890021</name>
</gene>
<dbReference type="Pfam" id="PF09924">
    <property type="entry name" value="LPG_synthase_C"/>
    <property type="match status" value="1"/>
</dbReference>
<evidence type="ECO:0000259" key="6">
    <source>
        <dbReference type="Pfam" id="PF09924"/>
    </source>
</evidence>
<dbReference type="InterPro" id="IPR024320">
    <property type="entry name" value="LPG_synthase_C"/>
</dbReference>